<evidence type="ECO:0000256" key="2">
    <source>
        <dbReference type="ARBA" id="ARBA00022692"/>
    </source>
</evidence>
<accession>A0A1H3HSE5</accession>
<feature type="transmembrane region" description="Helical" evidence="5">
    <location>
        <begin position="331"/>
        <end position="352"/>
    </location>
</feature>
<dbReference type="EMBL" id="FNON01000004">
    <property type="protein sequence ID" value="SDY18393.1"/>
    <property type="molecule type" value="Genomic_DNA"/>
</dbReference>
<dbReference type="GO" id="GO:0022857">
    <property type="term" value="F:transmembrane transporter activity"/>
    <property type="evidence" value="ECO:0007669"/>
    <property type="project" value="InterPro"/>
</dbReference>
<dbReference type="InterPro" id="IPR036259">
    <property type="entry name" value="MFS_trans_sf"/>
</dbReference>
<keyword evidence="2 5" id="KW-0812">Transmembrane</keyword>
<evidence type="ECO:0000313" key="7">
    <source>
        <dbReference type="Proteomes" id="UP000199515"/>
    </source>
</evidence>
<feature type="transmembrane region" description="Helical" evidence="5">
    <location>
        <begin position="239"/>
        <end position="257"/>
    </location>
</feature>
<feature type="transmembrane region" description="Helical" evidence="5">
    <location>
        <begin position="130"/>
        <end position="150"/>
    </location>
</feature>
<evidence type="ECO:0000256" key="1">
    <source>
        <dbReference type="ARBA" id="ARBA00004141"/>
    </source>
</evidence>
<dbReference type="InterPro" id="IPR011701">
    <property type="entry name" value="MFS"/>
</dbReference>
<dbReference type="AlphaFoldDB" id="A0A1H3HSE5"/>
<name>A0A1H3HSE5_9PSEU</name>
<dbReference type="Gene3D" id="1.20.1250.20">
    <property type="entry name" value="MFS general substrate transporter like domains"/>
    <property type="match status" value="2"/>
</dbReference>
<feature type="transmembrane region" description="Helical" evidence="5">
    <location>
        <begin position="156"/>
        <end position="178"/>
    </location>
</feature>
<dbReference type="STRING" id="589385.SAMN05421504_104801"/>
<feature type="transmembrane region" description="Helical" evidence="5">
    <location>
        <begin position="297"/>
        <end position="319"/>
    </location>
</feature>
<dbReference type="PANTHER" id="PTHR23514:SF13">
    <property type="entry name" value="INNER MEMBRANE PROTEIN YBJJ"/>
    <property type="match status" value="1"/>
</dbReference>
<organism evidence="6 7">
    <name type="scientific">Amycolatopsis xylanica</name>
    <dbReference type="NCBI Taxonomy" id="589385"/>
    <lineage>
        <taxon>Bacteria</taxon>
        <taxon>Bacillati</taxon>
        <taxon>Actinomycetota</taxon>
        <taxon>Actinomycetes</taxon>
        <taxon>Pseudonocardiales</taxon>
        <taxon>Pseudonocardiaceae</taxon>
        <taxon>Amycolatopsis</taxon>
    </lineage>
</organism>
<dbReference type="Pfam" id="PF07690">
    <property type="entry name" value="MFS_1"/>
    <property type="match status" value="1"/>
</dbReference>
<feature type="transmembrane region" description="Helical" evidence="5">
    <location>
        <begin position="269"/>
        <end position="291"/>
    </location>
</feature>
<gene>
    <name evidence="6" type="ORF">SAMN05421504_104801</name>
</gene>
<dbReference type="PANTHER" id="PTHR23514">
    <property type="entry name" value="BYPASS OF STOP CODON PROTEIN 6"/>
    <property type="match status" value="1"/>
</dbReference>
<comment type="subcellular location">
    <subcellularLocation>
        <location evidence="1">Membrane</location>
        <topology evidence="1">Multi-pass membrane protein</topology>
    </subcellularLocation>
</comment>
<protein>
    <submittedName>
        <fullName evidence="6">Fucose permease</fullName>
    </submittedName>
</protein>
<dbReference type="SUPFAM" id="SSF103473">
    <property type="entry name" value="MFS general substrate transporter"/>
    <property type="match status" value="1"/>
</dbReference>
<feature type="transmembrane region" description="Helical" evidence="5">
    <location>
        <begin position="94"/>
        <end position="118"/>
    </location>
</feature>
<keyword evidence="4 5" id="KW-0472">Membrane</keyword>
<sequence length="394" mass="39380">MDRQKIAVFVVFALNGGVYGSWATRVPALADQVHAGPGAIGLALLGASVGMVVSTTFSARLMTWIGARGVMIIAGAASAVIPILLGVVGTVPLVWLVLFALGIGVGLVDVAMNMGAVLVERRTERAIMPVFHAGFSLGGLVGSGGSAFAAAHGLDLAPHLAIVAAVELAILAAVVRWVPGESQPQSTESAPAGGAVPFRRIALWLLAGVALCSAIAEGATADWSAMLLVKVHGMTEGAAALAFSAFSVTMIAARLGGAWLQRIFGPTKTLALGAAVAGAGLLAAALVPVAWVAYPGFALAGLGLAGSFPIALSLAGEAGKRSDGSGGEREIAFVTGIAYTGFLAGPPAIGAIAELTSLSVSFVVIGLVGACIAPAALLAHRARLRERALHLPVG</sequence>
<feature type="transmembrane region" description="Helical" evidence="5">
    <location>
        <begin position="69"/>
        <end position="88"/>
    </location>
</feature>
<feature type="transmembrane region" description="Helical" evidence="5">
    <location>
        <begin position="358"/>
        <end position="379"/>
    </location>
</feature>
<dbReference type="InterPro" id="IPR051788">
    <property type="entry name" value="MFS_Transporter"/>
</dbReference>
<keyword evidence="3 5" id="KW-1133">Transmembrane helix</keyword>
<feature type="transmembrane region" description="Helical" evidence="5">
    <location>
        <begin position="201"/>
        <end position="219"/>
    </location>
</feature>
<evidence type="ECO:0000313" key="6">
    <source>
        <dbReference type="EMBL" id="SDY18393.1"/>
    </source>
</evidence>
<dbReference type="RefSeq" id="WP_245757461.1">
    <property type="nucleotide sequence ID" value="NZ_FNON01000004.1"/>
</dbReference>
<evidence type="ECO:0000256" key="5">
    <source>
        <dbReference type="SAM" id="Phobius"/>
    </source>
</evidence>
<evidence type="ECO:0000256" key="4">
    <source>
        <dbReference type="ARBA" id="ARBA00023136"/>
    </source>
</evidence>
<dbReference type="GO" id="GO:0016020">
    <property type="term" value="C:membrane"/>
    <property type="evidence" value="ECO:0007669"/>
    <property type="project" value="UniProtKB-SubCell"/>
</dbReference>
<keyword evidence="7" id="KW-1185">Reference proteome</keyword>
<dbReference type="CDD" id="cd17393">
    <property type="entry name" value="MFS_MosC_like"/>
    <property type="match status" value="1"/>
</dbReference>
<dbReference type="Proteomes" id="UP000199515">
    <property type="component" value="Unassembled WGS sequence"/>
</dbReference>
<proteinExistence type="predicted"/>
<feature type="transmembrane region" description="Helical" evidence="5">
    <location>
        <begin position="39"/>
        <end position="57"/>
    </location>
</feature>
<reference evidence="6 7" key="1">
    <citation type="submission" date="2016-10" db="EMBL/GenBank/DDBJ databases">
        <authorList>
            <person name="de Groot N.N."/>
        </authorList>
    </citation>
    <scope>NUCLEOTIDE SEQUENCE [LARGE SCALE GENOMIC DNA]</scope>
    <source>
        <strain evidence="6 7">CPCC 202699</strain>
    </source>
</reference>
<evidence type="ECO:0000256" key="3">
    <source>
        <dbReference type="ARBA" id="ARBA00022989"/>
    </source>
</evidence>